<feature type="domain" description="HNH nuclease" evidence="1">
    <location>
        <begin position="25"/>
        <end position="75"/>
    </location>
</feature>
<dbReference type="SMART" id="SM00507">
    <property type="entry name" value="HNHc"/>
    <property type="match status" value="1"/>
</dbReference>
<dbReference type="RefSeq" id="WP_019364757.1">
    <property type="nucleotide sequence ID" value="NZ_DALZQD010000020.1"/>
</dbReference>
<protein>
    <submittedName>
        <fullName evidence="2">Type IV secretion system protein IcmJ/DotN</fullName>
    </submittedName>
</protein>
<gene>
    <name evidence="2" type="ORF">NCTC11842_01451</name>
</gene>
<reference evidence="2 3" key="1">
    <citation type="submission" date="2018-06" db="EMBL/GenBank/DDBJ databases">
        <authorList>
            <consortium name="Pathogen Informatics"/>
            <person name="Doyle S."/>
        </authorList>
    </citation>
    <scope>NUCLEOTIDE SEQUENCE [LARGE SCALE GENOMIC DNA]</scope>
    <source>
        <strain evidence="2 3">NCTC11842</strain>
    </source>
</reference>
<dbReference type="Proteomes" id="UP000250443">
    <property type="component" value="Unassembled WGS sequence"/>
</dbReference>
<dbReference type="AlphaFoldDB" id="A0A2X2CDW9"/>
<evidence type="ECO:0000259" key="1">
    <source>
        <dbReference type="SMART" id="SM00507"/>
    </source>
</evidence>
<dbReference type="EMBL" id="UAUF01000010">
    <property type="protein sequence ID" value="SPZ04931.1"/>
    <property type="molecule type" value="Genomic_DNA"/>
</dbReference>
<dbReference type="InterPro" id="IPR003615">
    <property type="entry name" value="HNH_nuc"/>
</dbReference>
<proteinExistence type="predicted"/>
<evidence type="ECO:0000313" key="3">
    <source>
        <dbReference type="Proteomes" id="UP000250443"/>
    </source>
</evidence>
<accession>A0A2X2CDW9</accession>
<sequence length="220" mass="25635">MEVLLGVKRGSWREQELHEDKAYLDARSKALARDEYKCRVCGLQADKYQEAHHADDDHTNNDVSNIVTHCMWCHRCHHIGLAGQFELGYVGISTNRDHPLPPQGQINQYTRMYDWIAAHGRQNIPAHYIQWAYTFEEYLVHCIAAAERVFGSAELSDFAEILTTLDDNEYAKRGEMFSGVRLIHRRMEDLNEGANDFEKRELERRKYWVGLLKQRLGSPK</sequence>
<name>A0A2X2CDW9_PSELU</name>
<evidence type="ECO:0000313" key="2">
    <source>
        <dbReference type="EMBL" id="SPZ04931.1"/>
    </source>
</evidence>
<dbReference type="GeneID" id="300269187"/>
<organism evidence="2 3">
    <name type="scientific">Pseudomonas luteola</name>
    <dbReference type="NCBI Taxonomy" id="47886"/>
    <lineage>
        <taxon>Bacteria</taxon>
        <taxon>Pseudomonadati</taxon>
        <taxon>Pseudomonadota</taxon>
        <taxon>Gammaproteobacteria</taxon>
        <taxon>Pseudomonadales</taxon>
        <taxon>Pseudomonadaceae</taxon>
        <taxon>Pseudomonas</taxon>
    </lineage>
</organism>